<dbReference type="Pfam" id="PF01923">
    <property type="entry name" value="Cob_adeno_trans"/>
    <property type="match status" value="1"/>
</dbReference>
<dbReference type="GO" id="GO:0008817">
    <property type="term" value="F:corrinoid adenosyltransferase activity"/>
    <property type="evidence" value="ECO:0007669"/>
    <property type="project" value="TreeGrafter"/>
</dbReference>
<dbReference type="InterPro" id="IPR029499">
    <property type="entry name" value="PduO-typ"/>
</dbReference>
<evidence type="ECO:0000259" key="11">
    <source>
        <dbReference type="Pfam" id="PF01923"/>
    </source>
</evidence>
<dbReference type="InterPro" id="IPR016030">
    <property type="entry name" value="CblAdoTrfase-like"/>
</dbReference>
<accession>A0A819DMX0</accession>
<dbReference type="Gene3D" id="1.20.1200.10">
    <property type="entry name" value="Cobalamin adenosyltransferase-like"/>
    <property type="match status" value="1"/>
</dbReference>
<dbReference type="PANTHER" id="PTHR12213:SF0">
    <property type="entry name" value="CORRINOID ADENOSYLTRANSFERASE MMAB"/>
    <property type="match status" value="1"/>
</dbReference>
<comment type="similarity">
    <text evidence="1 10">Belongs to the Cob(I)alamin adenosyltransferase family.</text>
</comment>
<evidence type="ECO:0000313" key="12">
    <source>
        <dbReference type="EMBL" id="CAF1293190.1"/>
    </source>
</evidence>
<dbReference type="AlphaFoldDB" id="A0A819DMX0"/>
<comment type="catalytic activity">
    <reaction evidence="6">
        <text>cob(I)alamin-[corrinoid adenosyltransferase] + ATP = apo-[corrinoid adenosyltransferase] + adenosylcob(III)alamin + triphosphate</text>
        <dbReference type="Rhea" id="RHEA:56796"/>
        <dbReference type="Rhea" id="RHEA-COMP:14743"/>
        <dbReference type="Rhea" id="RHEA-COMP:14744"/>
        <dbReference type="ChEBI" id="CHEBI:18036"/>
        <dbReference type="ChEBI" id="CHEBI:18408"/>
        <dbReference type="ChEBI" id="CHEBI:30616"/>
        <dbReference type="ChEBI" id="CHEBI:60488"/>
        <dbReference type="ChEBI" id="CHEBI:83228"/>
    </reaction>
    <physiologicalReaction direction="left-to-right" evidence="6">
        <dbReference type="Rhea" id="RHEA:56797"/>
    </physiologicalReaction>
</comment>
<organism evidence="13 14">
    <name type="scientific">Adineta steineri</name>
    <dbReference type="NCBI Taxonomy" id="433720"/>
    <lineage>
        <taxon>Eukaryota</taxon>
        <taxon>Metazoa</taxon>
        <taxon>Spiralia</taxon>
        <taxon>Gnathifera</taxon>
        <taxon>Rotifera</taxon>
        <taxon>Eurotatoria</taxon>
        <taxon>Bdelloidea</taxon>
        <taxon>Adinetida</taxon>
        <taxon>Adinetidae</taxon>
        <taxon>Adineta</taxon>
    </lineage>
</organism>
<dbReference type="SUPFAM" id="SSF89028">
    <property type="entry name" value="Cobalamin adenosyltransferase-like"/>
    <property type="match status" value="1"/>
</dbReference>
<evidence type="ECO:0000313" key="13">
    <source>
        <dbReference type="EMBL" id="CAF3826758.1"/>
    </source>
</evidence>
<dbReference type="NCBIfam" id="TIGR00636">
    <property type="entry name" value="PduO_Nterm"/>
    <property type="match status" value="1"/>
</dbReference>
<reference evidence="13" key="1">
    <citation type="submission" date="2021-02" db="EMBL/GenBank/DDBJ databases">
        <authorList>
            <person name="Nowell W R."/>
        </authorList>
    </citation>
    <scope>NUCLEOTIDE SEQUENCE</scope>
</reference>
<comment type="caution">
    <text evidence="13">The sequence shown here is derived from an EMBL/GenBank/DDBJ whole genome shotgun (WGS) entry which is preliminary data.</text>
</comment>
<evidence type="ECO:0000256" key="1">
    <source>
        <dbReference type="ARBA" id="ARBA00007487"/>
    </source>
</evidence>
<evidence type="ECO:0000256" key="7">
    <source>
        <dbReference type="ARBA" id="ARBA00056747"/>
    </source>
</evidence>
<dbReference type="EMBL" id="CAJNOG010000552">
    <property type="protein sequence ID" value="CAF1293190.1"/>
    <property type="molecule type" value="Genomic_DNA"/>
</dbReference>
<evidence type="ECO:0000256" key="6">
    <source>
        <dbReference type="ARBA" id="ARBA00051988"/>
    </source>
</evidence>
<dbReference type="InterPro" id="IPR036451">
    <property type="entry name" value="CblAdoTrfase-like_sf"/>
</dbReference>
<comment type="subunit">
    <text evidence="2">Homotrimer.</text>
</comment>
<keyword evidence="4 10" id="KW-0547">Nucleotide-binding</keyword>
<evidence type="ECO:0000256" key="9">
    <source>
        <dbReference type="ARBA" id="ARBA00075216"/>
    </source>
</evidence>
<dbReference type="GO" id="GO:0005524">
    <property type="term" value="F:ATP binding"/>
    <property type="evidence" value="ECO:0007669"/>
    <property type="project" value="UniProtKB-UniRule"/>
</dbReference>
<name>A0A819DMX0_9BILA</name>
<evidence type="ECO:0000256" key="5">
    <source>
        <dbReference type="ARBA" id="ARBA00022840"/>
    </source>
</evidence>
<keyword evidence="5 10" id="KW-0067">ATP-binding</keyword>
<feature type="domain" description="Cobalamin adenosyltransferase-like" evidence="11">
    <location>
        <begin position="85"/>
        <end position="256"/>
    </location>
</feature>
<proteinExistence type="inferred from homology"/>
<evidence type="ECO:0000256" key="3">
    <source>
        <dbReference type="ARBA" id="ARBA00022679"/>
    </source>
</evidence>
<dbReference type="PANTHER" id="PTHR12213">
    <property type="entry name" value="CORRINOID ADENOSYLTRANSFERASE"/>
    <property type="match status" value="1"/>
</dbReference>
<dbReference type="Proteomes" id="UP000663844">
    <property type="component" value="Unassembled WGS sequence"/>
</dbReference>
<comment type="function">
    <text evidence="7">Converts cob(I)alamin to adenosylcobalamin (adenosylcob(III)alamin), a coenzyme for methylmalonyl-CoA mutase, therefore participates in the final step of the vitamin B12 conversion. Generates adenosylcobalamin (AdoCbl) and directly delivers the cofactor to MUT in a transfer that is stimulated by ATP-binding to MMAB and gated by MMAA.</text>
</comment>
<gene>
    <name evidence="12" type="ORF">JYZ213_LOCUS31890</name>
    <name evidence="13" type="ORF">OXD698_LOCUS19796</name>
</gene>
<keyword evidence="3 10" id="KW-0808">Transferase</keyword>
<evidence type="ECO:0000256" key="4">
    <source>
        <dbReference type="ARBA" id="ARBA00022741"/>
    </source>
</evidence>
<evidence type="ECO:0000256" key="8">
    <source>
        <dbReference type="ARBA" id="ARBA00071654"/>
    </source>
</evidence>
<protein>
    <recommendedName>
        <fullName evidence="8">Corrinoid adenosyltransferase MMAB</fullName>
    </recommendedName>
    <alternativeName>
        <fullName evidence="9">ATP:co(I)rrinoid adenosyltransferase MMAB</fullName>
    </alternativeName>
</protein>
<evidence type="ECO:0000256" key="10">
    <source>
        <dbReference type="RuleBase" id="RU366026"/>
    </source>
</evidence>
<sequence length="271" mass="30791">MFRLSFTHFIATSRIVINSSTRSFQRLSFPLNKNIILSTTSTGNINIDDLYGFKNFIQKRQLTNTINVEHDKNATIHKSSQLPKVYTRTGDRGTSALLGSGSNRVSKDSLIFDVLGTIDELSATLGIVLSTCSFPELTKELENIQCRLFEIGSCVAANNRSSRFTFNDSILINNLEEQIDKMTNELPALRHFILPGGGSQTGSNLHFSRAVCRRCERLLTKWSNNQNTEEEEQQDTIMGIYLNRLSDYLFTLARYITFKEGHKEIIYQKNK</sequence>
<dbReference type="EMBL" id="CAJOAZ010001539">
    <property type="protein sequence ID" value="CAF3826758.1"/>
    <property type="molecule type" value="Genomic_DNA"/>
</dbReference>
<dbReference type="Proteomes" id="UP000663845">
    <property type="component" value="Unassembled WGS sequence"/>
</dbReference>
<dbReference type="FunFam" id="1.20.1200.10:FF:000001">
    <property type="entry name" value="Cob(I)yrinic acid a,c-diamide adenosyltransferase"/>
    <property type="match status" value="1"/>
</dbReference>
<evidence type="ECO:0000313" key="14">
    <source>
        <dbReference type="Proteomes" id="UP000663844"/>
    </source>
</evidence>
<evidence type="ECO:0000256" key="2">
    <source>
        <dbReference type="ARBA" id="ARBA00011233"/>
    </source>
</evidence>
<dbReference type="GO" id="GO:0009235">
    <property type="term" value="P:cobalamin metabolic process"/>
    <property type="evidence" value="ECO:0007669"/>
    <property type="project" value="UniProtKB-ARBA"/>
</dbReference>